<dbReference type="Proteomes" id="UP000610124">
    <property type="component" value="Unassembled WGS sequence"/>
</dbReference>
<evidence type="ECO:0000313" key="3">
    <source>
        <dbReference type="EMBL" id="OEV38856.1"/>
    </source>
</evidence>
<dbReference type="InterPro" id="IPR001387">
    <property type="entry name" value="Cro/C1-type_HTH"/>
</dbReference>
<dbReference type="PROSITE" id="PS50943">
    <property type="entry name" value="HTH_CROC1"/>
    <property type="match status" value="1"/>
</dbReference>
<evidence type="ECO:0000313" key="4">
    <source>
        <dbReference type="Proteomes" id="UP000037395"/>
    </source>
</evidence>
<dbReference type="Proteomes" id="UP000037395">
    <property type="component" value="Unassembled WGS sequence"/>
</dbReference>
<dbReference type="RefSeq" id="WP_030556351.1">
    <property type="nucleotide sequence ID" value="NZ_BMUB01000030.1"/>
</dbReference>
<gene>
    <name evidence="2" type="ORF">GCM10010502_67600</name>
    <name evidence="3" type="ORF">HS99_0019525</name>
</gene>
<dbReference type="AlphaFoldDB" id="A0A1E7NDR8"/>
<evidence type="ECO:0000259" key="1">
    <source>
        <dbReference type="PROSITE" id="PS50943"/>
    </source>
</evidence>
<proteinExistence type="predicted"/>
<dbReference type="Pfam" id="PF13560">
    <property type="entry name" value="HTH_31"/>
    <property type="match status" value="1"/>
</dbReference>
<evidence type="ECO:0000313" key="2">
    <source>
        <dbReference type="EMBL" id="GGV03447.1"/>
    </source>
</evidence>
<dbReference type="EMBL" id="BMUB01000030">
    <property type="protein sequence ID" value="GGV03447.1"/>
    <property type="molecule type" value="Genomic_DNA"/>
</dbReference>
<comment type="caution">
    <text evidence="3">The sequence shown here is derived from an EMBL/GenBank/DDBJ whole genome shotgun (WGS) entry which is preliminary data.</text>
</comment>
<keyword evidence="4" id="KW-1185">Reference proteome</keyword>
<protein>
    <submittedName>
        <fullName evidence="3">Transcriptional regulator</fullName>
    </submittedName>
</protein>
<dbReference type="Gene3D" id="1.10.260.40">
    <property type="entry name" value="lambda repressor-like DNA-binding domains"/>
    <property type="match status" value="1"/>
</dbReference>
<organism evidence="3 4">
    <name type="scientific">Kitasatospora aureofaciens</name>
    <name type="common">Streptomyces aureofaciens</name>
    <dbReference type="NCBI Taxonomy" id="1894"/>
    <lineage>
        <taxon>Bacteria</taxon>
        <taxon>Bacillati</taxon>
        <taxon>Actinomycetota</taxon>
        <taxon>Actinomycetes</taxon>
        <taxon>Kitasatosporales</taxon>
        <taxon>Streptomycetaceae</taxon>
        <taxon>Kitasatospora</taxon>
    </lineage>
</organism>
<reference evidence="2" key="5">
    <citation type="submission" date="2020-09" db="EMBL/GenBank/DDBJ databases">
        <authorList>
            <person name="Sun Q."/>
            <person name="Ohkuma M."/>
        </authorList>
    </citation>
    <scope>NUCLEOTIDE SEQUENCE</scope>
    <source>
        <strain evidence="2">JCM 4434</strain>
    </source>
</reference>
<name>A0A1E7NDR8_KITAU</name>
<dbReference type="InterPro" id="IPR010982">
    <property type="entry name" value="Lambda_DNA-bd_dom_sf"/>
</dbReference>
<sequence>MAEQDDGVGLLRAFGRQLKLLRERAGLSRAQLGARLGYGEDLIASVELGRRIPRPELIDRADHELNAAGVLIAMKDEVARARYPAFFRDAAKLEAEAVELQSYDTHVVNGLLQTEEYMRALLAMRRPLLEESVIEQRVAARLARQELFAARISPLMSFVMEESVLLRRLGGAAVMRGQLEQILLVGQRRNVEAQVMPLDREDNAGIDGGFTLFTRKGGEQVGYMETQGHSTLVTDREEVRALASRHGIIRAQALTPRESLAYVEKLLGEL</sequence>
<reference evidence="3" key="3">
    <citation type="submission" date="2016-08" db="EMBL/GenBank/DDBJ databases">
        <title>Sequencing, Assembly and Comparative Genomics of S. aureofaciens ATCC 10762.</title>
        <authorList>
            <person name="Gradnigo J.S."/>
            <person name="Johnson N."/>
            <person name="Somerville G.A."/>
        </authorList>
    </citation>
    <scope>NUCLEOTIDE SEQUENCE [LARGE SCALE GENOMIC DNA]</scope>
    <source>
        <strain evidence="3">ATCC 10762</strain>
    </source>
</reference>
<accession>A0A8H9I1A1</accession>
<dbReference type="CDD" id="cd00093">
    <property type="entry name" value="HTH_XRE"/>
    <property type="match status" value="1"/>
</dbReference>
<dbReference type="SMART" id="SM00530">
    <property type="entry name" value="HTH_XRE"/>
    <property type="match status" value="1"/>
</dbReference>
<reference evidence="3 4" key="2">
    <citation type="submission" date="2014-07" db="EMBL/GenBank/DDBJ databases">
        <authorList>
            <person name="Zhang J.E."/>
            <person name="Yang H."/>
            <person name="Guo J."/>
            <person name="Deng Z."/>
            <person name="Luo H."/>
            <person name="Luo M."/>
            <person name="Zhao B."/>
        </authorList>
    </citation>
    <scope>NUCLEOTIDE SEQUENCE [LARGE SCALE GENOMIC DNA]</scope>
    <source>
        <strain evidence="3">ATCC 10762</strain>
        <strain evidence="4">ATCC 10762 / DSM 40127 / CCM 3239 / JCM 4008 / LMG 5968 / NBRC 12843 / NCIMB 8234 / A-377</strain>
    </source>
</reference>
<dbReference type="EMBL" id="JPRF03000012">
    <property type="protein sequence ID" value="OEV38856.1"/>
    <property type="molecule type" value="Genomic_DNA"/>
</dbReference>
<dbReference type="GO" id="GO:0003677">
    <property type="term" value="F:DNA binding"/>
    <property type="evidence" value="ECO:0007669"/>
    <property type="project" value="InterPro"/>
</dbReference>
<feature type="domain" description="HTH cro/C1-type" evidence="1">
    <location>
        <begin position="18"/>
        <end position="71"/>
    </location>
</feature>
<dbReference type="KEGG" id="kau:B6264_22260"/>
<accession>A0A1E7NDR8</accession>
<dbReference type="InterPro" id="IPR043917">
    <property type="entry name" value="DUF5753"/>
</dbReference>
<reference evidence="4" key="4">
    <citation type="submission" date="2016-08" db="EMBL/GenBank/DDBJ databases">
        <title>Sequencing, assembly and comparative genomics of S. aureofaciens ATCC 10762.</title>
        <authorList>
            <person name="Gradnigo J.S."/>
            <person name="Johnson N."/>
            <person name="Somerville G.A."/>
        </authorList>
    </citation>
    <scope>NUCLEOTIDE SEQUENCE [LARGE SCALE GENOMIC DNA]</scope>
    <source>
        <strain evidence="4">ATCC 10762 / DSM 40127 / CCM 3239 / JCM 4008 / LMG 5968 / NBRC 12843 / NCIMB 8234 / A-377</strain>
    </source>
</reference>
<reference evidence="2" key="1">
    <citation type="journal article" date="2014" name="Int. J. Syst. Evol. Microbiol.">
        <title>Complete genome sequence of Corynebacterium casei LMG S-19264T (=DSM 44701T), isolated from a smear-ripened cheese.</title>
        <authorList>
            <consortium name="US DOE Joint Genome Institute (JGI-PGF)"/>
            <person name="Walter F."/>
            <person name="Albersmeier A."/>
            <person name="Kalinowski J."/>
            <person name="Ruckert C."/>
        </authorList>
    </citation>
    <scope>NUCLEOTIDE SEQUENCE</scope>
    <source>
        <strain evidence="2">JCM 4434</strain>
    </source>
</reference>
<dbReference type="Pfam" id="PF19054">
    <property type="entry name" value="DUF5753"/>
    <property type="match status" value="1"/>
</dbReference>
<dbReference type="OrthoDB" id="3669136at2"/>
<dbReference type="SUPFAM" id="SSF47413">
    <property type="entry name" value="lambda repressor-like DNA-binding domains"/>
    <property type="match status" value="1"/>
</dbReference>
<dbReference type="GeneID" id="97489659"/>